<sequence length="387" mass="43056">MSTPEQNLFTSGSVNLDAGAAIDKAANAAADGAAQDLPTQKQAEALAALWQALEEKPYEYDLFALLRRIESLHPHLPRLGRAKRPSQEPLRLGQEPSSMFAPSTILRLDPPKRRGGRKLVIHSFGLFGPNGPLPLVLTEHARERAIHHGDRTLIEFADLFHHRLTLLFYRAWADAQSTVSLDRPGDEKFTRHAASTIAYGLAATRGRDAVPDHARLNHAGHLVRQTRNAEGLARILANFFRVPAAIEEFVGRWLPLPRDQRTRLNANRGAQLGVDAVAGAAVWDRQHRFRVRLGPMPRPAYDDLLPPGTSHRQLLDWVRSYIGIELDWDVRLVLRRIDVPQARLGGDTRLGWTTWLGPGAAERDRGDLVLDPERIRAERGEPAAVAA</sequence>
<dbReference type="PANTHER" id="PTHR35564">
    <property type="match status" value="1"/>
</dbReference>
<dbReference type="AlphaFoldDB" id="A0A4R6Z802"/>
<gene>
    <name evidence="1" type="ORF">DFR29_102536</name>
</gene>
<evidence type="ECO:0000313" key="2">
    <source>
        <dbReference type="Proteomes" id="UP000295293"/>
    </source>
</evidence>
<dbReference type="Pfam" id="PF06996">
    <property type="entry name" value="T6SS_TssG"/>
    <property type="match status" value="1"/>
</dbReference>
<accession>A0A4R6Z802</accession>
<name>A0A4R6Z802_9GAMM</name>
<dbReference type="InterPro" id="IPR010732">
    <property type="entry name" value="T6SS_TssG-like"/>
</dbReference>
<protein>
    <submittedName>
        <fullName evidence="1">Type VI secretion system protein ImpH</fullName>
    </submittedName>
</protein>
<evidence type="ECO:0000313" key="1">
    <source>
        <dbReference type="EMBL" id="TDR47874.1"/>
    </source>
</evidence>
<keyword evidence="2" id="KW-1185">Reference proteome</keyword>
<dbReference type="NCBIfam" id="TIGR03347">
    <property type="entry name" value="VI_chp_1"/>
    <property type="match status" value="1"/>
</dbReference>
<dbReference type="EMBL" id="SNZH01000002">
    <property type="protein sequence ID" value="TDR47874.1"/>
    <property type="molecule type" value="Genomic_DNA"/>
</dbReference>
<dbReference type="RefSeq" id="WP_166653892.1">
    <property type="nucleotide sequence ID" value="NZ_SNZH01000002.1"/>
</dbReference>
<proteinExistence type="predicted"/>
<dbReference type="Proteomes" id="UP000295293">
    <property type="component" value="Unassembled WGS sequence"/>
</dbReference>
<dbReference type="PANTHER" id="PTHR35564:SF4">
    <property type="entry name" value="CYTOPLASMIC PROTEIN"/>
    <property type="match status" value="1"/>
</dbReference>
<organism evidence="1 2">
    <name type="scientific">Tahibacter aquaticus</name>
    <dbReference type="NCBI Taxonomy" id="520092"/>
    <lineage>
        <taxon>Bacteria</taxon>
        <taxon>Pseudomonadati</taxon>
        <taxon>Pseudomonadota</taxon>
        <taxon>Gammaproteobacteria</taxon>
        <taxon>Lysobacterales</taxon>
        <taxon>Rhodanobacteraceae</taxon>
        <taxon>Tahibacter</taxon>
    </lineage>
</organism>
<comment type="caution">
    <text evidence="1">The sequence shown here is derived from an EMBL/GenBank/DDBJ whole genome shotgun (WGS) entry which is preliminary data.</text>
</comment>
<reference evidence="1 2" key="1">
    <citation type="submission" date="2019-03" db="EMBL/GenBank/DDBJ databases">
        <title>Genomic Encyclopedia of Type Strains, Phase IV (KMG-IV): sequencing the most valuable type-strain genomes for metagenomic binning, comparative biology and taxonomic classification.</title>
        <authorList>
            <person name="Goeker M."/>
        </authorList>
    </citation>
    <scope>NUCLEOTIDE SEQUENCE [LARGE SCALE GENOMIC DNA]</scope>
    <source>
        <strain evidence="1 2">DSM 21667</strain>
    </source>
</reference>